<feature type="compositionally biased region" description="Low complexity" evidence="1">
    <location>
        <begin position="194"/>
        <end position="225"/>
    </location>
</feature>
<feature type="region of interest" description="Disordered" evidence="1">
    <location>
        <begin position="1"/>
        <end position="58"/>
    </location>
</feature>
<feature type="compositionally biased region" description="Polar residues" evidence="1">
    <location>
        <begin position="244"/>
        <end position="261"/>
    </location>
</feature>
<reference evidence="2" key="1">
    <citation type="submission" date="2023-03" db="EMBL/GenBank/DDBJ databases">
        <title>Massive genome expansion in bonnet fungi (Mycena s.s.) driven by repeated elements and novel gene families across ecological guilds.</title>
        <authorList>
            <consortium name="Lawrence Berkeley National Laboratory"/>
            <person name="Harder C.B."/>
            <person name="Miyauchi S."/>
            <person name="Viragh M."/>
            <person name="Kuo A."/>
            <person name="Thoen E."/>
            <person name="Andreopoulos B."/>
            <person name="Lu D."/>
            <person name="Skrede I."/>
            <person name="Drula E."/>
            <person name="Henrissat B."/>
            <person name="Morin E."/>
            <person name="Kohler A."/>
            <person name="Barry K."/>
            <person name="LaButti K."/>
            <person name="Morin E."/>
            <person name="Salamov A."/>
            <person name="Lipzen A."/>
            <person name="Mereny Z."/>
            <person name="Hegedus B."/>
            <person name="Baldrian P."/>
            <person name="Stursova M."/>
            <person name="Weitz H."/>
            <person name="Taylor A."/>
            <person name="Grigoriev I.V."/>
            <person name="Nagy L.G."/>
            <person name="Martin F."/>
            <person name="Kauserud H."/>
        </authorList>
    </citation>
    <scope>NUCLEOTIDE SEQUENCE</scope>
    <source>
        <strain evidence="2">9144</strain>
    </source>
</reference>
<name>A0AAD6YF31_9AGAR</name>
<evidence type="ECO:0000313" key="3">
    <source>
        <dbReference type="Proteomes" id="UP001219525"/>
    </source>
</evidence>
<protein>
    <submittedName>
        <fullName evidence="2">Uncharacterized protein</fullName>
    </submittedName>
</protein>
<keyword evidence="3" id="KW-1185">Reference proteome</keyword>
<dbReference type="AlphaFoldDB" id="A0AAD6YF31"/>
<feature type="compositionally biased region" description="Basic and acidic residues" evidence="1">
    <location>
        <begin position="7"/>
        <end position="24"/>
    </location>
</feature>
<evidence type="ECO:0000313" key="2">
    <source>
        <dbReference type="EMBL" id="KAJ7217949.1"/>
    </source>
</evidence>
<feature type="region of interest" description="Disordered" evidence="1">
    <location>
        <begin position="173"/>
        <end position="263"/>
    </location>
</feature>
<feature type="region of interest" description="Disordered" evidence="1">
    <location>
        <begin position="96"/>
        <end position="151"/>
    </location>
</feature>
<feature type="region of interest" description="Disordered" evidence="1">
    <location>
        <begin position="360"/>
        <end position="461"/>
    </location>
</feature>
<accession>A0AAD6YF31</accession>
<dbReference type="EMBL" id="JARJCW010000013">
    <property type="protein sequence ID" value="KAJ7217949.1"/>
    <property type="molecule type" value="Genomic_DNA"/>
</dbReference>
<feature type="compositionally biased region" description="Polar residues" evidence="1">
    <location>
        <begin position="420"/>
        <end position="444"/>
    </location>
</feature>
<proteinExistence type="predicted"/>
<organism evidence="2 3">
    <name type="scientific">Mycena pura</name>
    <dbReference type="NCBI Taxonomy" id="153505"/>
    <lineage>
        <taxon>Eukaryota</taxon>
        <taxon>Fungi</taxon>
        <taxon>Dikarya</taxon>
        <taxon>Basidiomycota</taxon>
        <taxon>Agaricomycotina</taxon>
        <taxon>Agaricomycetes</taxon>
        <taxon>Agaricomycetidae</taxon>
        <taxon>Agaricales</taxon>
        <taxon>Marasmiineae</taxon>
        <taxon>Mycenaceae</taxon>
        <taxon>Mycena</taxon>
    </lineage>
</organism>
<gene>
    <name evidence="2" type="ORF">GGX14DRAFT_439018</name>
</gene>
<dbReference type="Proteomes" id="UP001219525">
    <property type="component" value="Unassembled WGS sequence"/>
</dbReference>
<sequence length="617" mass="67146">MSATLDTDARPEFGRRNGDDDSSSRESSPTRKVARSFTPASDDEVAIEPIADVETPPPDAPLIRASLAFSSTPSVVNTYQASLISKPPHQTLFLPGQEVPIPPLPPKVPKPRKKREARFPTQTGRFRVTSYAHDQATPIAPTPALGTGPYTSLYRATAPAPILNSLDVNGSTEVQASEDAPVTTKKRLNASELAKASTSKAKVTKAKSSAAKSKASAKHNQSSSAVSPWMALQSGSGHAEESSAYEQINNNAESSTSNAQRLQDHKRLKPLRLVTVLIEDVRGEVPDSQLAEVRVALRDSDDTEQDGYWANAEDIVRPAKVYAWRGKYRQVILKVSADNQDDWVSANVVVHPNRTLEVVVESGSPPGVKNPPKDPYLQSRGLEQAPYRAAGESSSSRRTSRKRRHSPSDDYGGRSGHRSPVSTIASSPGPSIQSSFNRSNSNPPAFSGRYPGPPADRHSITRYLNGSESDSFESDAVHAAVAREVDALIQEESNWADYFPASAKRSASGVLECYRIVQSFVDKWVGKRTPSGAVVEKSHIAAALQMDKQEQEKFMSHGAETLHLMALYGPEGQRLRDPEVSKLAHDDSTPGYGQKPERAVLNLLRKLDREWVASHPM</sequence>
<evidence type="ECO:0000256" key="1">
    <source>
        <dbReference type="SAM" id="MobiDB-lite"/>
    </source>
</evidence>
<comment type="caution">
    <text evidence="2">The sequence shown here is derived from an EMBL/GenBank/DDBJ whole genome shotgun (WGS) entry which is preliminary data.</text>
</comment>